<gene>
    <name evidence="1" type="ORF">BAE44_0001825</name>
</gene>
<dbReference type="Proteomes" id="UP000095767">
    <property type="component" value="Unassembled WGS sequence"/>
</dbReference>
<sequence length="63" mass="7007">MRGTPTTSPITIRLRSLNTLLRSHHTHKCRGFMRLRGLGTYFSLISVLERMLLSSCVGCGLCG</sequence>
<evidence type="ECO:0000313" key="2">
    <source>
        <dbReference type="Proteomes" id="UP000095767"/>
    </source>
</evidence>
<dbReference type="EMBL" id="LWDX02006543">
    <property type="protein sequence ID" value="OEL37154.1"/>
    <property type="molecule type" value="Genomic_DNA"/>
</dbReference>
<proteinExistence type="predicted"/>
<organism evidence="1 2">
    <name type="scientific">Dichanthelium oligosanthes</name>
    <dbReference type="NCBI Taxonomy" id="888268"/>
    <lineage>
        <taxon>Eukaryota</taxon>
        <taxon>Viridiplantae</taxon>
        <taxon>Streptophyta</taxon>
        <taxon>Embryophyta</taxon>
        <taxon>Tracheophyta</taxon>
        <taxon>Spermatophyta</taxon>
        <taxon>Magnoliopsida</taxon>
        <taxon>Liliopsida</taxon>
        <taxon>Poales</taxon>
        <taxon>Poaceae</taxon>
        <taxon>PACMAD clade</taxon>
        <taxon>Panicoideae</taxon>
        <taxon>Panicodae</taxon>
        <taxon>Paniceae</taxon>
        <taxon>Dichantheliinae</taxon>
        <taxon>Dichanthelium</taxon>
    </lineage>
</organism>
<comment type="caution">
    <text evidence="1">The sequence shown here is derived from an EMBL/GenBank/DDBJ whole genome shotgun (WGS) entry which is preliminary data.</text>
</comment>
<evidence type="ECO:0000313" key="1">
    <source>
        <dbReference type="EMBL" id="OEL37154.1"/>
    </source>
</evidence>
<keyword evidence="2" id="KW-1185">Reference proteome</keyword>
<name>A0A1E5WIJ0_9POAL</name>
<protein>
    <submittedName>
        <fullName evidence="1">Uncharacterized protein</fullName>
    </submittedName>
</protein>
<dbReference type="AlphaFoldDB" id="A0A1E5WIJ0"/>
<reference evidence="1 2" key="1">
    <citation type="submission" date="2016-09" db="EMBL/GenBank/DDBJ databases">
        <title>The draft genome of Dichanthelium oligosanthes: A C3 panicoid grass species.</title>
        <authorList>
            <person name="Studer A.J."/>
            <person name="Schnable J.C."/>
            <person name="Brutnell T.P."/>
        </authorList>
    </citation>
    <scope>NUCLEOTIDE SEQUENCE [LARGE SCALE GENOMIC DNA]</scope>
    <source>
        <strain evidence="2">cv. Kellogg 1175</strain>
        <tissue evidence="1">Leaf</tissue>
    </source>
</reference>
<accession>A0A1E5WIJ0</accession>